<feature type="domain" description="Na+/H+ antiporter NhaC-like C-terminal" evidence="10">
    <location>
        <begin position="23"/>
        <end position="188"/>
    </location>
</feature>
<accession>A0A641AS90</accession>
<protein>
    <submittedName>
        <fullName evidence="11">Na+/H+ antiporter NhaC family protein</fullName>
    </submittedName>
</protein>
<feature type="transmembrane region" description="Helical" evidence="9">
    <location>
        <begin position="443"/>
        <end position="462"/>
    </location>
</feature>
<sequence length="487" mass="49975">MSPDRPWLEMRGSWLFAFVPVVCFVISCVALFAHYKAFDLTGLAAGGIVSLLIGALFAKDYSGFWDAVMRGIASPTSVTIIVILFVIGMFSELVKVTNLSSGFVWIGNEVGLNGTTIVVFTFLAVCLIAMATGSSIGTMFTAFPIFFAGGIGLGADPALLAGAIISGAIFGDNLAPISDTTIISASTQRFRTKEGSADIAGVVRSRARYSLVAAAIAAALFLVLAALHGNGSTSGDVADSASAKPLIMLVPVALLMITSFITRDIFKAITVGLITGIATGLLSGLIHGGDVVGVKDGALTGFIASGVQNIIGTVALVIAVFGIMGVLTAAGVLDRAIGALLSSGWVHTPRGAEVAIGLGITATTAMFGGVNSASMMTFGPVADDIGSRVGLHPYRRCNVMDSFAMGLSCVIPFVSAFLFIGTLLTTGYDGVQPLTALDLFPAVLYPLSLTVVMVVAVATGWGRTFEGPDGTPVRDPRDAAVAVPTSV</sequence>
<evidence type="ECO:0000259" key="10">
    <source>
        <dbReference type="Pfam" id="PF03553"/>
    </source>
</evidence>
<evidence type="ECO:0000256" key="5">
    <source>
        <dbReference type="ARBA" id="ARBA00022692"/>
    </source>
</evidence>
<organism evidence="11 12">
    <name type="scientific">Aeromicrobium fastidiosum</name>
    <dbReference type="NCBI Taxonomy" id="52699"/>
    <lineage>
        <taxon>Bacteria</taxon>
        <taxon>Bacillati</taxon>
        <taxon>Actinomycetota</taxon>
        <taxon>Actinomycetes</taxon>
        <taxon>Propionibacteriales</taxon>
        <taxon>Nocardioidaceae</taxon>
        <taxon>Aeromicrobium</taxon>
    </lineage>
</organism>
<dbReference type="InterPro" id="IPR018461">
    <property type="entry name" value="Na/H_Antiport_NhaC-like_C"/>
</dbReference>
<dbReference type="InterPro" id="IPR052180">
    <property type="entry name" value="NhaC_Na-H+_Antiporter"/>
</dbReference>
<feature type="transmembrane region" description="Helical" evidence="9">
    <location>
        <begin position="70"/>
        <end position="90"/>
    </location>
</feature>
<keyword evidence="7 9" id="KW-0472">Membrane</keyword>
<evidence type="ECO:0000256" key="9">
    <source>
        <dbReference type="SAM" id="Phobius"/>
    </source>
</evidence>
<comment type="subcellular location">
    <subcellularLocation>
        <location evidence="1">Cell membrane</location>
        <topology evidence="1">Multi-pass membrane protein</topology>
    </subcellularLocation>
</comment>
<evidence type="ECO:0000313" key="12">
    <source>
        <dbReference type="Proteomes" id="UP001515100"/>
    </source>
</evidence>
<dbReference type="GO" id="GO:0015297">
    <property type="term" value="F:antiporter activity"/>
    <property type="evidence" value="ECO:0007669"/>
    <property type="project" value="UniProtKB-KW"/>
</dbReference>
<name>A0A641AS90_9ACTN</name>
<feature type="transmembrane region" description="Helical" evidence="9">
    <location>
        <begin position="12"/>
        <end position="34"/>
    </location>
</feature>
<feature type="transmembrane region" description="Helical" evidence="9">
    <location>
        <begin position="403"/>
        <end position="423"/>
    </location>
</feature>
<dbReference type="PANTHER" id="PTHR33451">
    <property type="entry name" value="MALATE-2H(+)/NA(+)-LACTATE ANTIPORTER"/>
    <property type="match status" value="1"/>
</dbReference>
<evidence type="ECO:0000256" key="4">
    <source>
        <dbReference type="ARBA" id="ARBA00022475"/>
    </source>
</evidence>
<comment type="caution">
    <text evidence="11">The sequence shown here is derived from an EMBL/GenBank/DDBJ whole genome shotgun (WGS) entry which is preliminary data.</text>
</comment>
<keyword evidence="4" id="KW-1003">Cell membrane</keyword>
<feature type="transmembrane region" description="Helical" evidence="9">
    <location>
        <begin position="268"/>
        <end position="289"/>
    </location>
</feature>
<feature type="transmembrane region" description="Helical" evidence="9">
    <location>
        <begin position="309"/>
        <end position="333"/>
    </location>
</feature>
<dbReference type="EMBL" id="SDPP02000001">
    <property type="protein sequence ID" value="KAA1380950.1"/>
    <property type="molecule type" value="Genomic_DNA"/>
</dbReference>
<feature type="transmembrane region" description="Helical" evidence="9">
    <location>
        <begin position="241"/>
        <end position="261"/>
    </location>
</feature>
<dbReference type="PROSITE" id="PS51257">
    <property type="entry name" value="PROKAR_LIPOPROTEIN"/>
    <property type="match status" value="1"/>
</dbReference>
<evidence type="ECO:0000256" key="7">
    <source>
        <dbReference type="ARBA" id="ARBA00023136"/>
    </source>
</evidence>
<feature type="transmembrane region" description="Helical" evidence="9">
    <location>
        <begin position="110"/>
        <end position="131"/>
    </location>
</feature>
<evidence type="ECO:0000256" key="3">
    <source>
        <dbReference type="ARBA" id="ARBA00022449"/>
    </source>
</evidence>
<dbReference type="PANTHER" id="PTHR33451:SF5">
    <property type="entry name" value="NA+_H+ ANTIPORTER"/>
    <property type="match status" value="1"/>
</dbReference>
<proteinExistence type="inferred from homology"/>
<keyword evidence="12" id="KW-1185">Reference proteome</keyword>
<evidence type="ECO:0000256" key="6">
    <source>
        <dbReference type="ARBA" id="ARBA00022989"/>
    </source>
</evidence>
<reference evidence="11" key="1">
    <citation type="submission" date="2019-09" db="EMBL/GenBank/DDBJ databases">
        <authorList>
            <person name="Li J."/>
        </authorList>
    </citation>
    <scope>NUCLEOTIDE SEQUENCE [LARGE SCALE GENOMIC DNA]</scope>
    <source>
        <strain evidence="11">NRBC 14897</strain>
    </source>
</reference>
<keyword evidence="2" id="KW-0813">Transport</keyword>
<dbReference type="OrthoDB" id="9762978at2"/>
<gene>
    <name evidence="11" type="ORF">ESP62_005945</name>
</gene>
<keyword evidence="3" id="KW-0050">Antiport</keyword>
<evidence type="ECO:0000256" key="2">
    <source>
        <dbReference type="ARBA" id="ARBA00022448"/>
    </source>
</evidence>
<keyword evidence="5 9" id="KW-0812">Transmembrane</keyword>
<evidence type="ECO:0000313" key="11">
    <source>
        <dbReference type="EMBL" id="KAA1380950.1"/>
    </source>
</evidence>
<evidence type="ECO:0000256" key="8">
    <source>
        <dbReference type="ARBA" id="ARBA00038435"/>
    </source>
</evidence>
<evidence type="ECO:0000256" key="1">
    <source>
        <dbReference type="ARBA" id="ARBA00004651"/>
    </source>
</evidence>
<dbReference type="Pfam" id="PF03553">
    <property type="entry name" value="Na_H_antiporter"/>
    <property type="match status" value="1"/>
</dbReference>
<dbReference type="GO" id="GO:0005886">
    <property type="term" value="C:plasma membrane"/>
    <property type="evidence" value="ECO:0007669"/>
    <property type="project" value="UniProtKB-SubCell"/>
</dbReference>
<comment type="similarity">
    <text evidence="8">Belongs to the NhaC Na(+)/H(+) (TC 2.A.35) antiporter family.</text>
</comment>
<dbReference type="AlphaFoldDB" id="A0A641AS90"/>
<dbReference type="Proteomes" id="UP001515100">
    <property type="component" value="Unassembled WGS sequence"/>
</dbReference>
<feature type="transmembrane region" description="Helical" evidence="9">
    <location>
        <begin position="209"/>
        <end position="229"/>
    </location>
</feature>
<keyword evidence="6 9" id="KW-1133">Transmembrane helix</keyword>
<feature type="transmembrane region" description="Helical" evidence="9">
    <location>
        <begin position="40"/>
        <end position="58"/>
    </location>
</feature>